<dbReference type="Proteomes" id="UP000176846">
    <property type="component" value="Unassembled WGS sequence"/>
</dbReference>
<dbReference type="EMBL" id="MGEK01000003">
    <property type="protein sequence ID" value="OGL83046.1"/>
    <property type="molecule type" value="Genomic_DNA"/>
</dbReference>
<dbReference type="AlphaFoldDB" id="A0A1F7UXU5"/>
<comment type="caution">
    <text evidence="1">The sequence shown here is derived from an EMBL/GenBank/DDBJ whole genome shotgun (WGS) entry which is preliminary data.</text>
</comment>
<protein>
    <submittedName>
        <fullName evidence="1">Uncharacterized protein</fullName>
    </submittedName>
</protein>
<name>A0A1F7UXU5_9BACT</name>
<sequence length="139" mass="15682">MNPDLEQTPESEDNVSYEAYRQAGGLLDMGHYKQALNVLEGGENRVFRSSTEAQAKNMATLAGLELSPKEESLYCFLREQWPLSDEESRENRAKTEGAYPPRRIDDKRLMADVLLLTQNAKALGVFKEKYPNISPSSPK</sequence>
<evidence type="ECO:0000313" key="1">
    <source>
        <dbReference type="EMBL" id="OGL83046.1"/>
    </source>
</evidence>
<evidence type="ECO:0000313" key="2">
    <source>
        <dbReference type="Proteomes" id="UP000176846"/>
    </source>
</evidence>
<accession>A0A1F7UXU5</accession>
<organism evidence="1 2">
    <name type="scientific">Candidatus Uhrbacteria bacterium RIFCSPLOWO2_01_FULL_47_25</name>
    <dbReference type="NCBI Taxonomy" id="1802402"/>
    <lineage>
        <taxon>Bacteria</taxon>
        <taxon>Candidatus Uhriibacteriota</taxon>
    </lineage>
</organism>
<proteinExistence type="predicted"/>
<gene>
    <name evidence="1" type="ORF">A2936_05000</name>
</gene>
<reference evidence="1 2" key="1">
    <citation type="journal article" date="2016" name="Nat. Commun.">
        <title>Thousands of microbial genomes shed light on interconnected biogeochemical processes in an aquifer system.</title>
        <authorList>
            <person name="Anantharaman K."/>
            <person name="Brown C.T."/>
            <person name="Hug L.A."/>
            <person name="Sharon I."/>
            <person name="Castelle C.J."/>
            <person name="Probst A.J."/>
            <person name="Thomas B.C."/>
            <person name="Singh A."/>
            <person name="Wilkins M.J."/>
            <person name="Karaoz U."/>
            <person name="Brodie E.L."/>
            <person name="Williams K.H."/>
            <person name="Hubbard S.S."/>
            <person name="Banfield J.F."/>
        </authorList>
    </citation>
    <scope>NUCLEOTIDE SEQUENCE [LARGE SCALE GENOMIC DNA]</scope>
</reference>